<evidence type="ECO:0000313" key="3">
    <source>
        <dbReference type="Proteomes" id="UP001054945"/>
    </source>
</evidence>
<protein>
    <submittedName>
        <fullName evidence="2">Uncharacterized protein</fullName>
    </submittedName>
</protein>
<comment type="caution">
    <text evidence="2">The sequence shown here is derived from an EMBL/GenBank/DDBJ whole genome shotgun (WGS) entry which is preliminary data.</text>
</comment>
<accession>A0AAV4QR84</accession>
<dbReference type="EMBL" id="BPLR01006696">
    <property type="protein sequence ID" value="GIY11779.1"/>
    <property type="molecule type" value="Genomic_DNA"/>
</dbReference>
<evidence type="ECO:0000313" key="2">
    <source>
        <dbReference type="EMBL" id="GIY11779.1"/>
    </source>
</evidence>
<dbReference type="Proteomes" id="UP001054945">
    <property type="component" value="Unassembled WGS sequence"/>
</dbReference>
<feature type="transmembrane region" description="Helical" evidence="1">
    <location>
        <begin position="80"/>
        <end position="101"/>
    </location>
</feature>
<gene>
    <name evidence="2" type="ORF">CEXT_481621</name>
</gene>
<reference evidence="2 3" key="1">
    <citation type="submission" date="2021-06" db="EMBL/GenBank/DDBJ databases">
        <title>Caerostris extrusa draft genome.</title>
        <authorList>
            <person name="Kono N."/>
            <person name="Arakawa K."/>
        </authorList>
    </citation>
    <scope>NUCLEOTIDE SEQUENCE [LARGE SCALE GENOMIC DNA]</scope>
</reference>
<proteinExistence type="predicted"/>
<keyword evidence="1" id="KW-0472">Membrane</keyword>
<feature type="transmembrane region" description="Helical" evidence="1">
    <location>
        <begin position="39"/>
        <end position="59"/>
    </location>
</feature>
<feature type="non-terminal residue" evidence="2">
    <location>
        <position position="1"/>
    </location>
</feature>
<sequence length="108" mass="11806">LRSAGADLGDAVLKQTHVGLFDGAGHRCSMQWLFANCSLSLSLAVFHIENGTAYLCLIFNSSPVRCLWFGRVMVLSDNRFCSMCGRVLGLVVLITIVHLYVEASCPKL</sequence>
<organism evidence="2 3">
    <name type="scientific">Caerostris extrusa</name>
    <name type="common">Bark spider</name>
    <name type="synonym">Caerostris bankana</name>
    <dbReference type="NCBI Taxonomy" id="172846"/>
    <lineage>
        <taxon>Eukaryota</taxon>
        <taxon>Metazoa</taxon>
        <taxon>Ecdysozoa</taxon>
        <taxon>Arthropoda</taxon>
        <taxon>Chelicerata</taxon>
        <taxon>Arachnida</taxon>
        <taxon>Araneae</taxon>
        <taxon>Araneomorphae</taxon>
        <taxon>Entelegynae</taxon>
        <taxon>Araneoidea</taxon>
        <taxon>Araneidae</taxon>
        <taxon>Caerostris</taxon>
    </lineage>
</organism>
<keyword evidence="1" id="KW-0812">Transmembrane</keyword>
<keyword evidence="1" id="KW-1133">Transmembrane helix</keyword>
<dbReference type="AlphaFoldDB" id="A0AAV4QR84"/>
<name>A0AAV4QR84_CAEEX</name>
<keyword evidence="3" id="KW-1185">Reference proteome</keyword>
<evidence type="ECO:0000256" key="1">
    <source>
        <dbReference type="SAM" id="Phobius"/>
    </source>
</evidence>